<reference evidence="3" key="1">
    <citation type="submission" date="2025-08" db="UniProtKB">
        <authorList>
            <consortium name="RefSeq"/>
        </authorList>
    </citation>
    <scope>IDENTIFICATION</scope>
    <source>
        <tissue evidence="3">Young leaves</tissue>
    </source>
</reference>
<proteinExistence type="predicted"/>
<organism evidence="2 3">
    <name type="scientific">Phoenix dactylifera</name>
    <name type="common">Date palm</name>
    <dbReference type="NCBI Taxonomy" id="42345"/>
    <lineage>
        <taxon>Eukaryota</taxon>
        <taxon>Viridiplantae</taxon>
        <taxon>Streptophyta</taxon>
        <taxon>Embryophyta</taxon>
        <taxon>Tracheophyta</taxon>
        <taxon>Spermatophyta</taxon>
        <taxon>Magnoliopsida</taxon>
        <taxon>Liliopsida</taxon>
        <taxon>Arecaceae</taxon>
        <taxon>Coryphoideae</taxon>
        <taxon>Phoeniceae</taxon>
        <taxon>Phoenix</taxon>
    </lineage>
</organism>
<feature type="signal peptide" evidence="1">
    <location>
        <begin position="1"/>
        <end position="25"/>
    </location>
</feature>
<feature type="chain" id="PRO_5034666715" evidence="1">
    <location>
        <begin position="26"/>
        <end position="108"/>
    </location>
</feature>
<dbReference type="PANTHER" id="PTHR36312">
    <property type="entry name" value="THIONIN-LIKE PROTEIN 1"/>
    <property type="match status" value="1"/>
</dbReference>
<dbReference type="RefSeq" id="XP_038974319.1">
    <property type="nucleotide sequence ID" value="XM_039118391.1"/>
</dbReference>
<sequence>MECKGVKAIFAIAAILALLVGQNSASTHSNCYDPCYAHCRWETYPPWFCKYQCTLECLVPPPAAKVDSGCSLACAKSSCGQHDNPEGIDMGACLFQCSKSCTKVTKSL</sequence>
<evidence type="ECO:0000256" key="1">
    <source>
        <dbReference type="SAM" id="SignalP"/>
    </source>
</evidence>
<dbReference type="InterPro" id="IPR038975">
    <property type="entry name" value="THNL"/>
</dbReference>
<keyword evidence="2" id="KW-1185">Reference proteome</keyword>
<dbReference type="AlphaFoldDB" id="A0A8B8ZSA9"/>
<dbReference type="GeneID" id="120105700"/>
<dbReference type="PANTHER" id="PTHR36312:SF1">
    <property type="entry name" value="OS01G0594500 PROTEIN"/>
    <property type="match status" value="1"/>
</dbReference>
<accession>A0A8B8ZSA9</accession>
<name>A0A8B8ZSA9_PHODC</name>
<dbReference type="Proteomes" id="UP000228380">
    <property type="component" value="Unplaced"/>
</dbReference>
<evidence type="ECO:0000313" key="2">
    <source>
        <dbReference type="Proteomes" id="UP000228380"/>
    </source>
</evidence>
<dbReference type="KEGG" id="pda:120105700"/>
<protein>
    <submittedName>
        <fullName evidence="3">Thionin-like protein 2</fullName>
    </submittedName>
</protein>
<keyword evidence="1" id="KW-0732">Signal</keyword>
<gene>
    <name evidence="3" type="primary">LOC120105700</name>
</gene>
<evidence type="ECO:0000313" key="3">
    <source>
        <dbReference type="RefSeq" id="XP_038974319.1"/>
    </source>
</evidence>